<dbReference type="OrthoDB" id="9806253at2"/>
<dbReference type="PATRIC" id="fig|33935.3.peg.2265"/>
<proteinExistence type="predicted"/>
<feature type="transmembrane region" description="Helical" evidence="5">
    <location>
        <begin position="257"/>
        <end position="274"/>
    </location>
</feature>
<evidence type="ECO:0000256" key="4">
    <source>
        <dbReference type="ARBA" id="ARBA00023136"/>
    </source>
</evidence>
<dbReference type="GO" id="GO:0005886">
    <property type="term" value="C:plasma membrane"/>
    <property type="evidence" value="ECO:0007669"/>
    <property type="project" value="TreeGrafter"/>
</dbReference>
<dbReference type="Pfam" id="PF24961">
    <property type="entry name" value="NfeD_membrane"/>
    <property type="match status" value="1"/>
</dbReference>
<feature type="domain" description="NfeD1b N-terminal" evidence="8">
    <location>
        <begin position="31"/>
        <end position="217"/>
    </location>
</feature>
<reference evidence="9 10" key="1">
    <citation type="submission" date="2015-07" db="EMBL/GenBank/DDBJ databases">
        <title>Genome sequencing project for genomic taxonomy and phylogenomics of Bacillus-like bacteria.</title>
        <authorList>
            <person name="Liu B."/>
            <person name="Wang J."/>
            <person name="Zhu Y."/>
            <person name="Liu G."/>
            <person name="Chen Q."/>
            <person name="Chen Z."/>
            <person name="Che J."/>
            <person name="Ge C."/>
            <person name="Shi H."/>
            <person name="Pan Z."/>
            <person name="Liu X."/>
        </authorList>
    </citation>
    <scope>NUCLEOTIDE SEQUENCE [LARGE SCALE GENOMIC DNA]</scope>
    <source>
        <strain evidence="9 10">DSM 54</strain>
    </source>
</reference>
<dbReference type="InterPro" id="IPR056739">
    <property type="entry name" value="NfeD_membrane"/>
</dbReference>
<keyword evidence="4 5" id="KW-0472">Membrane</keyword>
<dbReference type="InterPro" id="IPR052165">
    <property type="entry name" value="Membrane_assoc_protease"/>
</dbReference>
<dbReference type="STRING" id="33935.ADM90_17415"/>
<dbReference type="InterPro" id="IPR012340">
    <property type="entry name" value="NA-bd_OB-fold"/>
</dbReference>
<dbReference type="PANTHER" id="PTHR33507:SF3">
    <property type="entry name" value="INNER MEMBRANE PROTEIN YBBJ"/>
    <property type="match status" value="1"/>
</dbReference>
<evidence type="ECO:0000313" key="10">
    <source>
        <dbReference type="Proteomes" id="UP000037977"/>
    </source>
</evidence>
<dbReference type="InterPro" id="IPR002810">
    <property type="entry name" value="NfeD-like_C"/>
</dbReference>
<dbReference type="SUPFAM" id="SSF52096">
    <property type="entry name" value="ClpP/crotonase"/>
    <property type="match status" value="1"/>
</dbReference>
<feature type="transmembrane region" description="Helical" evidence="5">
    <location>
        <begin position="330"/>
        <end position="351"/>
    </location>
</feature>
<evidence type="ECO:0000256" key="1">
    <source>
        <dbReference type="ARBA" id="ARBA00004141"/>
    </source>
</evidence>
<feature type="domain" description="NfeD-like C-terminal" evidence="6">
    <location>
        <begin position="380"/>
        <end position="435"/>
    </location>
</feature>
<comment type="caution">
    <text evidence="9">The sequence shown here is derived from an EMBL/GenBank/DDBJ whole genome shotgun (WGS) entry which is preliminary data.</text>
</comment>
<feature type="transmembrane region" description="Helical" evidence="5">
    <location>
        <begin position="305"/>
        <end position="324"/>
    </location>
</feature>
<dbReference type="Gene3D" id="2.40.50.140">
    <property type="entry name" value="Nucleic acid-binding proteins"/>
    <property type="match status" value="1"/>
</dbReference>
<keyword evidence="10" id="KW-1185">Reference proteome</keyword>
<evidence type="ECO:0000256" key="5">
    <source>
        <dbReference type="SAM" id="Phobius"/>
    </source>
</evidence>
<evidence type="ECO:0000259" key="8">
    <source>
        <dbReference type="Pfam" id="PF25145"/>
    </source>
</evidence>
<evidence type="ECO:0000313" key="9">
    <source>
        <dbReference type="EMBL" id="KOY80946.1"/>
    </source>
</evidence>
<dbReference type="InterPro" id="IPR029045">
    <property type="entry name" value="ClpP/crotonase-like_dom_sf"/>
</dbReference>
<comment type="subcellular location">
    <subcellularLocation>
        <location evidence="1">Membrane</location>
        <topology evidence="1">Multi-pass membrane protein</topology>
    </subcellularLocation>
</comment>
<dbReference type="CDD" id="cd07021">
    <property type="entry name" value="Clp_protease_NfeD_like"/>
    <property type="match status" value="1"/>
</dbReference>
<keyword evidence="3 5" id="KW-1133">Transmembrane helix</keyword>
<accession>A0A0M9DI72</accession>
<protein>
    <submittedName>
        <fullName evidence="9">Membrane protein</fullName>
    </submittedName>
</protein>
<sequence>MRKGRILSYLLVIWMALLLAFPLTSAFATSKVYHIPIHNEVERGLHAFLERAFKEAEENHAKAIILDIHTPGGFVNAAGEIAKLMDATDLRTIAYINRDAHSAGAFLALHAEEIYMVPNGTIGAAAVIDSAGNAADLKAKSAWNAQMQAAAETSGRNPKYALAMADSTYDLPEYRAGGENLLTLSASEALKVKYSEGTVHNFQELLEVTKLDGSDIVSIEPTFTEKLARFITNPIIVPILLSVASLGLVMELYSPGFGVPGIMGLSALGLFFFGHLVAGFAGYETLLLFIIGLALIIAEFFVPGGIVGILGGVLILLSLILAGANMMQMVTAIFIALVIAMIGMVILMKLFGKKLHVLNKLVLMDATTTEEGYVSNVNRTELLGQVGKTLTPLRPSGTMVFGNERIDVVSEGGYIDVNKHVEIVKVEGSRIVVRPTEKEMEA</sequence>
<evidence type="ECO:0000259" key="7">
    <source>
        <dbReference type="Pfam" id="PF24961"/>
    </source>
</evidence>
<keyword evidence="2 5" id="KW-0812">Transmembrane</keyword>
<evidence type="ECO:0000256" key="2">
    <source>
        <dbReference type="ARBA" id="ARBA00022692"/>
    </source>
</evidence>
<dbReference type="Gene3D" id="3.90.226.10">
    <property type="entry name" value="2-enoyl-CoA Hydratase, Chain A, domain 1"/>
    <property type="match status" value="1"/>
</dbReference>
<dbReference type="PANTHER" id="PTHR33507">
    <property type="entry name" value="INNER MEMBRANE PROTEIN YBBJ"/>
    <property type="match status" value="1"/>
</dbReference>
<evidence type="ECO:0000256" key="3">
    <source>
        <dbReference type="ARBA" id="ARBA00022989"/>
    </source>
</evidence>
<dbReference type="RefSeq" id="WP_053996186.1">
    <property type="nucleotide sequence ID" value="NZ_CP065643.1"/>
</dbReference>
<dbReference type="InterPro" id="IPR056738">
    <property type="entry name" value="NfeD1b_N"/>
</dbReference>
<dbReference type="Proteomes" id="UP000037977">
    <property type="component" value="Unassembled WGS sequence"/>
</dbReference>
<feature type="transmembrane region" description="Helical" evidence="5">
    <location>
        <begin position="230"/>
        <end position="250"/>
    </location>
</feature>
<dbReference type="AlphaFoldDB" id="A0A0M9DI72"/>
<gene>
    <name evidence="9" type="ORF">ADM90_17415</name>
</gene>
<dbReference type="EMBL" id="LGCI01000010">
    <property type="protein sequence ID" value="KOY80946.1"/>
    <property type="molecule type" value="Genomic_DNA"/>
</dbReference>
<name>A0A0M9DI72_9BACI</name>
<dbReference type="Pfam" id="PF25145">
    <property type="entry name" value="NfeD1b_N"/>
    <property type="match status" value="1"/>
</dbReference>
<dbReference type="Pfam" id="PF01957">
    <property type="entry name" value="NfeD"/>
    <property type="match status" value="1"/>
</dbReference>
<feature type="domain" description="NfeD integral membrane" evidence="7">
    <location>
        <begin position="236"/>
        <end position="349"/>
    </location>
</feature>
<organism evidence="9 10">
    <name type="scientific">Lysinibacillus macroides</name>
    <dbReference type="NCBI Taxonomy" id="33935"/>
    <lineage>
        <taxon>Bacteria</taxon>
        <taxon>Bacillati</taxon>
        <taxon>Bacillota</taxon>
        <taxon>Bacilli</taxon>
        <taxon>Bacillales</taxon>
        <taxon>Bacillaceae</taxon>
        <taxon>Lysinibacillus</taxon>
    </lineage>
</organism>
<evidence type="ECO:0000259" key="6">
    <source>
        <dbReference type="Pfam" id="PF01957"/>
    </source>
</evidence>